<dbReference type="PANTHER" id="PTHR30231">
    <property type="entry name" value="DNA POLYMERASE III SUBUNIT EPSILON"/>
    <property type="match status" value="1"/>
</dbReference>
<dbReference type="SMART" id="SM00479">
    <property type="entry name" value="EXOIII"/>
    <property type="match status" value="1"/>
</dbReference>
<dbReference type="Pfam" id="PF00929">
    <property type="entry name" value="RNase_T"/>
    <property type="match status" value="1"/>
</dbReference>
<keyword evidence="3" id="KW-1185">Reference proteome</keyword>
<dbReference type="Gene3D" id="3.30.420.10">
    <property type="entry name" value="Ribonuclease H-like superfamily/Ribonuclease H"/>
    <property type="match status" value="1"/>
</dbReference>
<dbReference type="GO" id="GO:0003887">
    <property type="term" value="F:DNA-directed DNA polymerase activity"/>
    <property type="evidence" value="ECO:0007669"/>
    <property type="project" value="UniProtKB-EC"/>
</dbReference>
<dbReference type="InterPro" id="IPR006054">
    <property type="entry name" value="DnaQ"/>
</dbReference>
<dbReference type="InterPro" id="IPR012337">
    <property type="entry name" value="RNaseH-like_sf"/>
</dbReference>
<dbReference type="RefSeq" id="WP_167186051.1">
    <property type="nucleotide sequence ID" value="NZ_JAASQL010000001.1"/>
</dbReference>
<comment type="caution">
    <text evidence="2">The sequence shown here is derived from an EMBL/GenBank/DDBJ whole genome shotgun (WGS) entry which is preliminary data.</text>
</comment>
<keyword evidence="2" id="KW-0548">Nucleotidyltransferase</keyword>
<dbReference type="InterPro" id="IPR035901">
    <property type="entry name" value="GIY-YIG_endonuc_sf"/>
</dbReference>
<dbReference type="InterPro" id="IPR013520">
    <property type="entry name" value="Ribonucl_H"/>
</dbReference>
<dbReference type="InterPro" id="IPR000305">
    <property type="entry name" value="GIY-YIG_endonuc"/>
</dbReference>
<dbReference type="NCBIfam" id="TIGR00573">
    <property type="entry name" value="dnaq"/>
    <property type="match status" value="1"/>
</dbReference>
<dbReference type="PANTHER" id="PTHR30231:SF41">
    <property type="entry name" value="DNA POLYMERASE III SUBUNIT EPSILON"/>
    <property type="match status" value="1"/>
</dbReference>
<evidence type="ECO:0000313" key="3">
    <source>
        <dbReference type="Proteomes" id="UP000745859"/>
    </source>
</evidence>
<dbReference type="Proteomes" id="UP000745859">
    <property type="component" value="Unassembled WGS sequence"/>
</dbReference>
<feature type="domain" description="GIY-YIG" evidence="1">
    <location>
        <begin position="202"/>
        <end position="278"/>
    </location>
</feature>
<dbReference type="CDD" id="cd06127">
    <property type="entry name" value="DEDDh"/>
    <property type="match status" value="1"/>
</dbReference>
<name>A0ABX0U836_9FLAO</name>
<dbReference type="EC" id="2.7.7.7" evidence="2"/>
<evidence type="ECO:0000259" key="1">
    <source>
        <dbReference type="PROSITE" id="PS50164"/>
    </source>
</evidence>
<sequence length="369" mass="42006">MYAIVDIETTGGKFNEEGMTEIAIHKFDGKKVVDKFITLVNPEIPIQPFVVQLTGINDKMLVKAPKFHEIAKQIIEITEGCILVAHNANFDYRILRNEFRRLGYNYVKDTLCTVELSRKLIPDQESYSLGKLCRSLGIPMSDRHRANGDAVATVKLFKMLLNKDVEKIIIKANVKSEGKTQLKKASTSLTDKFVKILNKSPRKTGVFYLHNPKGDIIYIGKNRNIRNGVNQLLLRTSKRAKTLHKQIDDISFEETGSILIANIKSNEEVSINKPYFNAPKRNHIPTTVFNIENALLIDMGRNTAEKSVFLLQNGQIKGFAYIELAHQINHIGIVENILFPIDNSLYNRHEIKKFLEGGKFKKIIRIETE</sequence>
<proteinExistence type="predicted"/>
<dbReference type="PROSITE" id="PS50164">
    <property type="entry name" value="GIY_YIG"/>
    <property type="match status" value="1"/>
</dbReference>
<protein>
    <submittedName>
        <fullName evidence="2">DNA polymerase-3 subunit epsilon</fullName>
        <ecNumber evidence="2">2.7.7.7</ecNumber>
    </submittedName>
</protein>
<keyword evidence="2" id="KW-0808">Transferase</keyword>
<organism evidence="2 3">
    <name type="scientific">Wenyingzhuangia heitensis</name>
    <dbReference type="NCBI Taxonomy" id="1487859"/>
    <lineage>
        <taxon>Bacteria</taxon>
        <taxon>Pseudomonadati</taxon>
        <taxon>Bacteroidota</taxon>
        <taxon>Flavobacteriia</taxon>
        <taxon>Flavobacteriales</taxon>
        <taxon>Flavobacteriaceae</taxon>
        <taxon>Wenyingzhuangia</taxon>
    </lineage>
</organism>
<dbReference type="SUPFAM" id="SSF53098">
    <property type="entry name" value="Ribonuclease H-like"/>
    <property type="match status" value="1"/>
</dbReference>
<dbReference type="InterPro" id="IPR036397">
    <property type="entry name" value="RNaseH_sf"/>
</dbReference>
<dbReference type="EMBL" id="JAASQL010000001">
    <property type="protein sequence ID" value="NIJ44998.1"/>
    <property type="molecule type" value="Genomic_DNA"/>
</dbReference>
<dbReference type="Gene3D" id="3.40.1440.10">
    <property type="entry name" value="GIY-YIG endonuclease"/>
    <property type="match status" value="1"/>
</dbReference>
<gene>
    <name evidence="2" type="ORF">FHR24_001437</name>
</gene>
<accession>A0ABX0U836</accession>
<reference evidence="2 3" key="1">
    <citation type="submission" date="2020-03" db="EMBL/GenBank/DDBJ databases">
        <title>Genomic Encyclopedia of Type Strains, Phase IV (KMG-IV): sequencing the most valuable type-strain genomes for metagenomic binning, comparative biology and taxonomic classification.</title>
        <authorList>
            <person name="Goeker M."/>
        </authorList>
    </citation>
    <scope>NUCLEOTIDE SEQUENCE [LARGE SCALE GENOMIC DNA]</scope>
    <source>
        <strain evidence="2 3">DSM 101599</strain>
    </source>
</reference>
<evidence type="ECO:0000313" key="2">
    <source>
        <dbReference type="EMBL" id="NIJ44998.1"/>
    </source>
</evidence>